<protein>
    <submittedName>
        <fullName evidence="1">Uncharacterized protein</fullName>
    </submittedName>
</protein>
<accession>A0ABY6HQQ5</accession>
<dbReference type="EMBL" id="CP104013">
    <property type="protein sequence ID" value="UYP44896.1"/>
    <property type="molecule type" value="Genomic_DNA"/>
</dbReference>
<gene>
    <name evidence="1" type="ORF">NEF87_001181</name>
</gene>
<keyword evidence="2" id="KW-1185">Reference proteome</keyword>
<proteinExistence type="predicted"/>
<reference evidence="1" key="1">
    <citation type="submission" date="2022-09" db="EMBL/GenBank/DDBJ databases">
        <title>Actin cytoskeleton and complex cell architecture in an #Asgard archaeon.</title>
        <authorList>
            <person name="Ponce Toledo R.I."/>
            <person name="Schleper C."/>
            <person name="Rodrigues Oliveira T."/>
            <person name="Wollweber F."/>
            <person name="Xu J."/>
            <person name="Rittmann S."/>
            <person name="Klingl A."/>
            <person name="Pilhofer M."/>
        </authorList>
    </citation>
    <scope>NUCLEOTIDE SEQUENCE</scope>
    <source>
        <strain evidence="1">B-35</strain>
    </source>
</reference>
<evidence type="ECO:0000313" key="2">
    <source>
        <dbReference type="Proteomes" id="UP001208689"/>
    </source>
</evidence>
<sequence length="281" mass="31976">MQAFEVTRSLETHILEGSTVGDILSQSKVILITDDDSRSVFIYRGIKSSLVLYFIALRLAKDIRKSMKGFYQIKELKDQSAIDSISSAPIKTEGKILEIVNPNCHRMEDGTFDIDLTGKLQLDQDVAWRERLSLEKLPLFRKPNIQDNLDRIQNLEKIDGYHTEMVLIQNSMYAQSSNLISFFQERKETLKYSHLGKLVEGKFFHPGYSSRIVVHGGFVQSVEFLVKNAQSQDPTLGKISAPVLFIPRITQERSIEDLKKGFQIPEPVPVDELIKSIQDSS</sequence>
<dbReference type="Proteomes" id="UP001208689">
    <property type="component" value="Chromosome"/>
</dbReference>
<evidence type="ECO:0000313" key="1">
    <source>
        <dbReference type="EMBL" id="UYP44896.1"/>
    </source>
</evidence>
<name>A0ABY6HQQ5_9ARCH</name>
<organism evidence="1 2">
    <name type="scientific">Candidatus Lokiarchaeum ossiferum</name>
    <dbReference type="NCBI Taxonomy" id="2951803"/>
    <lineage>
        <taxon>Archaea</taxon>
        <taxon>Promethearchaeati</taxon>
        <taxon>Promethearchaeota</taxon>
        <taxon>Promethearchaeia</taxon>
        <taxon>Promethearchaeales</taxon>
        <taxon>Promethearchaeaceae</taxon>
        <taxon>Candidatus Lokiarchaeum</taxon>
    </lineage>
</organism>